<evidence type="ECO:0000256" key="1">
    <source>
        <dbReference type="ARBA" id="ARBA00004123"/>
    </source>
</evidence>
<dbReference type="GO" id="GO:0003677">
    <property type="term" value="F:DNA binding"/>
    <property type="evidence" value="ECO:0007669"/>
    <property type="project" value="InterPro"/>
</dbReference>
<comment type="subcellular location">
    <subcellularLocation>
        <location evidence="1">Nucleus</location>
    </subcellularLocation>
</comment>
<evidence type="ECO:0000259" key="6">
    <source>
        <dbReference type="SMART" id="SM00906"/>
    </source>
</evidence>
<keyword evidence="3" id="KW-0804">Transcription</keyword>
<comment type="caution">
    <text evidence="7">The sequence shown here is derived from an EMBL/GenBank/DDBJ whole genome shotgun (WGS) entry which is preliminary data.</text>
</comment>
<evidence type="ECO:0000256" key="5">
    <source>
        <dbReference type="SAM" id="MobiDB-lite"/>
    </source>
</evidence>
<dbReference type="InterPro" id="IPR050613">
    <property type="entry name" value="Sec_Metabolite_Reg"/>
</dbReference>
<dbReference type="Pfam" id="PF04082">
    <property type="entry name" value="Fungal_trans"/>
    <property type="match status" value="1"/>
</dbReference>
<evidence type="ECO:0000256" key="2">
    <source>
        <dbReference type="ARBA" id="ARBA00023015"/>
    </source>
</evidence>
<dbReference type="Proteomes" id="UP000214365">
    <property type="component" value="Unassembled WGS sequence"/>
</dbReference>
<dbReference type="OrthoDB" id="4337792at2759"/>
<dbReference type="GO" id="GO:0005634">
    <property type="term" value="C:nucleus"/>
    <property type="evidence" value="ECO:0007669"/>
    <property type="project" value="UniProtKB-SubCell"/>
</dbReference>
<name>A0A225A9V5_TALAT</name>
<dbReference type="RefSeq" id="XP_020116981.1">
    <property type="nucleotide sequence ID" value="XM_020262922.1"/>
</dbReference>
<feature type="compositionally biased region" description="Polar residues" evidence="5">
    <location>
        <begin position="25"/>
        <end position="36"/>
    </location>
</feature>
<proteinExistence type="predicted"/>
<protein>
    <recommendedName>
        <fullName evidence="6">Xylanolytic transcriptional activator regulatory domain-containing protein</fullName>
    </recommendedName>
</protein>
<feature type="domain" description="Xylanolytic transcriptional activator regulatory" evidence="6">
    <location>
        <begin position="285"/>
        <end position="360"/>
    </location>
</feature>
<dbReference type="InterPro" id="IPR007219">
    <property type="entry name" value="XnlR_reg_dom"/>
</dbReference>
<dbReference type="CDD" id="cd12148">
    <property type="entry name" value="fungal_TF_MHR"/>
    <property type="match status" value="1"/>
</dbReference>
<dbReference type="STRING" id="1441469.A0A225A9V5"/>
<feature type="region of interest" description="Disordered" evidence="5">
    <location>
        <begin position="19"/>
        <end position="94"/>
    </location>
</feature>
<evidence type="ECO:0000256" key="3">
    <source>
        <dbReference type="ARBA" id="ARBA00023163"/>
    </source>
</evidence>
<dbReference type="GO" id="GO:0006351">
    <property type="term" value="P:DNA-templated transcription"/>
    <property type="evidence" value="ECO:0007669"/>
    <property type="project" value="InterPro"/>
</dbReference>
<dbReference type="GO" id="GO:0008270">
    <property type="term" value="F:zinc ion binding"/>
    <property type="evidence" value="ECO:0007669"/>
    <property type="project" value="InterPro"/>
</dbReference>
<dbReference type="PANTHER" id="PTHR31001">
    <property type="entry name" value="UNCHARACTERIZED TRANSCRIPTIONAL REGULATORY PROTEIN"/>
    <property type="match status" value="1"/>
</dbReference>
<feature type="compositionally biased region" description="Basic and acidic residues" evidence="5">
    <location>
        <begin position="84"/>
        <end position="94"/>
    </location>
</feature>
<dbReference type="GeneID" id="31007764"/>
<organism evidence="7 8">
    <name type="scientific">Talaromyces atroroseus</name>
    <dbReference type="NCBI Taxonomy" id="1441469"/>
    <lineage>
        <taxon>Eukaryota</taxon>
        <taxon>Fungi</taxon>
        <taxon>Dikarya</taxon>
        <taxon>Ascomycota</taxon>
        <taxon>Pezizomycotina</taxon>
        <taxon>Eurotiomycetes</taxon>
        <taxon>Eurotiomycetidae</taxon>
        <taxon>Eurotiales</taxon>
        <taxon>Trichocomaceae</taxon>
        <taxon>Talaromyces</taxon>
        <taxon>Talaromyces sect. Trachyspermi</taxon>
    </lineage>
</organism>
<gene>
    <name evidence="7" type="ORF">UA08_08008</name>
</gene>
<evidence type="ECO:0000313" key="7">
    <source>
        <dbReference type="EMBL" id="OKL56860.1"/>
    </source>
</evidence>
<dbReference type="SMART" id="SM00906">
    <property type="entry name" value="Fungal_trans"/>
    <property type="match status" value="1"/>
</dbReference>
<feature type="compositionally biased region" description="Polar residues" evidence="5">
    <location>
        <begin position="43"/>
        <end position="58"/>
    </location>
</feature>
<reference evidence="7 8" key="1">
    <citation type="submission" date="2015-06" db="EMBL/GenBank/DDBJ databases">
        <title>Talaromyces atroroseus IBT 11181 draft genome.</title>
        <authorList>
            <person name="Rasmussen K.B."/>
            <person name="Rasmussen S."/>
            <person name="Petersen B."/>
            <person name="Sicheritz-Ponten T."/>
            <person name="Mortensen U.H."/>
            <person name="Thrane U."/>
        </authorList>
    </citation>
    <scope>NUCLEOTIDE SEQUENCE [LARGE SCALE GENOMIC DNA]</scope>
    <source>
        <strain evidence="7 8">IBT 11181</strain>
    </source>
</reference>
<accession>A0A225A9V5</accession>
<evidence type="ECO:0000256" key="4">
    <source>
        <dbReference type="ARBA" id="ARBA00023242"/>
    </source>
</evidence>
<keyword evidence="4" id="KW-0539">Nucleus</keyword>
<keyword evidence="8" id="KW-1185">Reference proteome</keyword>
<feature type="compositionally biased region" description="Polar residues" evidence="5">
    <location>
        <begin position="71"/>
        <end position="83"/>
    </location>
</feature>
<sequence length="643" mass="72362">MVDHSASSKVMLHGSSVLSKPYAAFSNTNTPSNGVVSSDEDQASASTVSSQEPPSRSRPTVLLPRIKMENSMVSSESPRTASSRTEDAAKRTDRDMNMMTHIQHGYGTSNDSALKRLHITSLTEMFRNIARNFTSSIFPSNYPFGSGYQDQSPSKKEILTYVPDRPTTMFLIAIYMDTIERTHPLLHPPTFHEELKLFWENPAEVDDGWLGQFLVMLGLGYHLSRGVNLRPIEEEILSKYFRGAGTCLRSTNFLFSPTLTSLRTLSMMVLSRRLLASTCLELDACGPLMSTVVRMAMAIGLNVDPRHDFGKTPFIELEMRRKLWTTIALMEASTSILTGTPFLFRSSDIDTQMPANLNNKDLNPSILHHPVIRPLSEFTDSTLSIFFARSSYMAFDVIIHANSTSTRLQYEDVLVYDLKLRSLLKEISQLYYQSPLAPPEEWKQNQKFMLEIFLRRILLALHSYHGLMPNADVEFPVSYWSTLECSLALLVIQRQLSEDSNSPQGRVWLGEYFKHDFYAATLTICLVVTRNDDGDTGINSKGSLQHNNIEIPQRETILQTVLCCRDIWARRICQTYCHFLSHMNLGTIIASMINPNNASVDELCRSSLLDSLRTLKNCKCGNCATGPCSVKGSLLNHPDYLAA</sequence>
<evidence type="ECO:0000313" key="8">
    <source>
        <dbReference type="Proteomes" id="UP000214365"/>
    </source>
</evidence>
<dbReference type="EMBL" id="LFMY01000013">
    <property type="protein sequence ID" value="OKL56860.1"/>
    <property type="molecule type" value="Genomic_DNA"/>
</dbReference>
<dbReference type="AlphaFoldDB" id="A0A225A9V5"/>
<keyword evidence="2" id="KW-0805">Transcription regulation</keyword>